<dbReference type="EMBL" id="CAXKWB010004093">
    <property type="protein sequence ID" value="CAL4072023.1"/>
    <property type="molecule type" value="Genomic_DNA"/>
</dbReference>
<evidence type="ECO:0000259" key="2">
    <source>
        <dbReference type="Pfam" id="PF22954"/>
    </source>
</evidence>
<feature type="transmembrane region" description="Helical" evidence="1">
    <location>
        <begin position="122"/>
        <end position="140"/>
    </location>
</feature>
<dbReference type="AlphaFoldDB" id="A0AAV2Q5B7"/>
<gene>
    <name evidence="3" type="ORF">MNOR_LOCUS8720</name>
</gene>
<reference evidence="3 4" key="1">
    <citation type="submission" date="2024-05" db="EMBL/GenBank/DDBJ databases">
        <authorList>
            <person name="Wallberg A."/>
        </authorList>
    </citation>
    <scope>NUCLEOTIDE SEQUENCE [LARGE SCALE GENOMIC DNA]</scope>
</reference>
<protein>
    <recommendedName>
        <fullName evidence="2">DUF7027 domain-containing protein</fullName>
    </recommendedName>
</protein>
<accession>A0AAV2Q5B7</accession>
<feature type="domain" description="DUF7027" evidence="2">
    <location>
        <begin position="32"/>
        <end position="116"/>
    </location>
</feature>
<feature type="transmembrane region" description="Helical" evidence="1">
    <location>
        <begin position="95"/>
        <end position="116"/>
    </location>
</feature>
<dbReference type="InterPro" id="IPR054291">
    <property type="entry name" value="DUF7027"/>
</dbReference>
<keyword evidence="4" id="KW-1185">Reference proteome</keyword>
<feature type="transmembrane region" description="Helical" evidence="1">
    <location>
        <begin position="63"/>
        <end position="83"/>
    </location>
</feature>
<proteinExistence type="predicted"/>
<keyword evidence="1" id="KW-0472">Membrane</keyword>
<name>A0AAV2Q5B7_MEGNR</name>
<sequence length="155" mass="16787">MEEPKGRVLEVTRMTEQKCIVGQCCCGCTLRTGSMIIAVLSLVGNIFLLANSSYAAVQGHNNASWVSVVVALLHFIVSVLLIVGIRQEKRNFMMIWVWVTLVRIVISAIMAVIAFIGLVWQVAISLVITVLLYGYCAVVVRSYALSVSGVVGSPA</sequence>
<keyword evidence="1" id="KW-0812">Transmembrane</keyword>
<dbReference type="Pfam" id="PF22954">
    <property type="entry name" value="DUF7027"/>
    <property type="match status" value="1"/>
</dbReference>
<keyword evidence="1" id="KW-1133">Transmembrane helix</keyword>
<organism evidence="3 4">
    <name type="scientific">Meganyctiphanes norvegica</name>
    <name type="common">Northern krill</name>
    <name type="synonym">Thysanopoda norvegica</name>
    <dbReference type="NCBI Taxonomy" id="48144"/>
    <lineage>
        <taxon>Eukaryota</taxon>
        <taxon>Metazoa</taxon>
        <taxon>Ecdysozoa</taxon>
        <taxon>Arthropoda</taxon>
        <taxon>Crustacea</taxon>
        <taxon>Multicrustacea</taxon>
        <taxon>Malacostraca</taxon>
        <taxon>Eumalacostraca</taxon>
        <taxon>Eucarida</taxon>
        <taxon>Euphausiacea</taxon>
        <taxon>Euphausiidae</taxon>
        <taxon>Meganyctiphanes</taxon>
    </lineage>
</organism>
<dbReference type="Proteomes" id="UP001497623">
    <property type="component" value="Unassembled WGS sequence"/>
</dbReference>
<evidence type="ECO:0000313" key="4">
    <source>
        <dbReference type="Proteomes" id="UP001497623"/>
    </source>
</evidence>
<evidence type="ECO:0000256" key="1">
    <source>
        <dbReference type="SAM" id="Phobius"/>
    </source>
</evidence>
<feature type="transmembrane region" description="Helical" evidence="1">
    <location>
        <begin position="36"/>
        <end position="57"/>
    </location>
</feature>
<comment type="caution">
    <text evidence="3">The sequence shown here is derived from an EMBL/GenBank/DDBJ whole genome shotgun (WGS) entry which is preliminary data.</text>
</comment>
<evidence type="ECO:0000313" key="3">
    <source>
        <dbReference type="EMBL" id="CAL4072023.1"/>
    </source>
</evidence>